<dbReference type="SMART" id="SM00382">
    <property type="entry name" value="AAA"/>
    <property type="match status" value="1"/>
</dbReference>
<comment type="caution">
    <text evidence="10">The sequence shown here is derived from an EMBL/GenBank/DDBJ whole genome shotgun (WGS) entry which is preliminary data.</text>
</comment>
<evidence type="ECO:0000256" key="6">
    <source>
        <dbReference type="ARBA" id="ARBA00023136"/>
    </source>
</evidence>
<evidence type="ECO:0000313" key="11">
    <source>
        <dbReference type="Proteomes" id="UP001500751"/>
    </source>
</evidence>
<keyword evidence="5 7" id="KW-1133">Transmembrane helix</keyword>
<dbReference type="PROSITE" id="PS00211">
    <property type="entry name" value="ABC_TRANSPORTER_1"/>
    <property type="match status" value="1"/>
</dbReference>
<dbReference type="CDD" id="cd18547">
    <property type="entry name" value="ABC_6TM_Tm288_like"/>
    <property type="match status" value="1"/>
</dbReference>
<dbReference type="PROSITE" id="PS50929">
    <property type="entry name" value="ABC_TM1F"/>
    <property type="match status" value="1"/>
</dbReference>
<dbReference type="InterPro" id="IPR039421">
    <property type="entry name" value="Type_1_exporter"/>
</dbReference>
<evidence type="ECO:0000256" key="5">
    <source>
        <dbReference type="ARBA" id="ARBA00022989"/>
    </source>
</evidence>
<dbReference type="PROSITE" id="PS50893">
    <property type="entry name" value="ABC_TRANSPORTER_2"/>
    <property type="match status" value="1"/>
</dbReference>
<dbReference type="SUPFAM" id="SSF90123">
    <property type="entry name" value="ABC transporter transmembrane region"/>
    <property type="match status" value="1"/>
</dbReference>
<accession>A0ABP5GE88</accession>
<evidence type="ECO:0000256" key="1">
    <source>
        <dbReference type="ARBA" id="ARBA00004651"/>
    </source>
</evidence>
<keyword evidence="2 7" id="KW-0812">Transmembrane</keyword>
<organism evidence="10 11">
    <name type="scientific">Catenulispora yoronensis</name>
    <dbReference type="NCBI Taxonomy" id="450799"/>
    <lineage>
        <taxon>Bacteria</taxon>
        <taxon>Bacillati</taxon>
        <taxon>Actinomycetota</taxon>
        <taxon>Actinomycetes</taxon>
        <taxon>Catenulisporales</taxon>
        <taxon>Catenulisporaceae</taxon>
        <taxon>Catenulispora</taxon>
    </lineage>
</organism>
<comment type="subcellular location">
    <subcellularLocation>
        <location evidence="1">Cell membrane</location>
        <topology evidence="1">Multi-pass membrane protein</topology>
    </subcellularLocation>
</comment>
<evidence type="ECO:0000256" key="2">
    <source>
        <dbReference type="ARBA" id="ARBA00022692"/>
    </source>
</evidence>
<evidence type="ECO:0000256" key="4">
    <source>
        <dbReference type="ARBA" id="ARBA00022840"/>
    </source>
</evidence>
<dbReference type="PANTHER" id="PTHR43394:SF1">
    <property type="entry name" value="ATP-BINDING CASSETTE SUB-FAMILY B MEMBER 10, MITOCHONDRIAL"/>
    <property type="match status" value="1"/>
</dbReference>
<dbReference type="EMBL" id="BAAAQN010000034">
    <property type="protein sequence ID" value="GAA2042906.1"/>
    <property type="molecule type" value="Genomic_DNA"/>
</dbReference>
<keyword evidence="11" id="KW-1185">Reference proteome</keyword>
<dbReference type="GO" id="GO:0005524">
    <property type="term" value="F:ATP binding"/>
    <property type="evidence" value="ECO:0007669"/>
    <property type="project" value="UniProtKB-KW"/>
</dbReference>
<dbReference type="SUPFAM" id="SSF52540">
    <property type="entry name" value="P-loop containing nucleoside triphosphate hydrolases"/>
    <property type="match status" value="1"/>
</dbReference>
<dbReference type="InterPro" id="IPR011527">
    <property type="entry name" value="ABC1_TM_dom"/>
</dbReference>
<dbReference type="Pfam" id="PF00664">
    <property type="entry name" value="ABC_membrane"/>
    <property type="match status" value="1"/>
</dbReference>
<dbReference type="Proteomes" id="UP001500751">
    <property type="component" value="Unassembled WGS sequence"/>
</dbReference>
<protein>
    <submittedName>
        <fullName evidence="10">ABC transporter ATP-binding protein</fullName>
    </submittedName>
</protein>
<evidence type="ECO:0000259" key="8">
    <source>
        <dbReference type="PROSITE" id="PS50893"/>
    </source>
</evidence>
<proteinExistence type="predicted"/>
<evidence type="ECO:0000313" key="10">
    <source>
        <dbReference type="EMBL" id="GAA2042906.1"/>
    </source>
</evidence>
<feature type="domain" description="ABC transmembrane type-1" evidence="9">
    <location>
        <begin position="26"/>
        <end position="349"/>
    </location>
</feature>
<dbReference type="CDD" id="cd03254">
    <property type="entry name" value="ABCC_Glucan_exporter_like"/>
    <property type="match status" value="1"/>
</dbReference>
<dbReference type="InterPro" id="IPR003439">
    <property type="entry name" value="ABC_transporter-like_ATP-bd"/>
</dbReference>
<feature type="transmembrane region" description="Helical" evidence="7">
    <location>
        <begin position="181"/>
        <end position="200"/>
    </location>
</feature>
<dbReference type="Pfam" id="PF00005">
    <property type="entry name" value="ABC_tran"/>
    <property type="match status" value="1"/>
</dbReference>
<keyword evidence="3" id="KW-0547">Nucleotide-binding</keyword>
<dbReference type="InterPro" id="IPR017871">
    <property type="entry name" value="ABC_transporter-like_CS"/>
</dbReference>
<dbReference type="Gene3D" id="3.40.50.300">
    <property type="entry name" value="P-loop containing nucleotide triphosphate hydrolases"/>
    <property type="match status" value="1"/>
</dbReference>
<feature type="transmembrane region" description="Helical" evidence="7">
    <location>
        <begin position="106"/>
        <end position="132"/>
    </location>
</feature>
<dbReference type="PANTHER" id="PTHR43394">
    <property type="entry name" value="ATP-DEPENDENT PERMEASE MDL1, MITOCHONDRIAL"/>
    <property type="match status" value="1"/>
</dbReference>
<dbReference type="InterPro" id="IPR036640">
    <property type="entry name" value="ABC1_TM_sf"/>
</dbReference>
<dbReference type="RefSeq" id="WP_344668300.1">
    <property type="nucleotide sequence ID" value="NZ_BAAAQN010000034.1"/>
</dbReference>
<evidence type="ECO:0000259" key="9">
    <source>
        <dbReference type="PROSITE" id="PS50929"/>
    </source>
</evidence>
<reference evidence="11" key="1">
    <citation type="journal article" date="2019" name="Int. J. Syst. Evol. Microbiol.">
        <title>The Global Catalogue of Microorganisms (GCM) 10K type strain sequencing project: providing services to taxonomists for standard genome sequencing and annotation.</title>
        <authorList>
            <consortium name="The Broad Institute Genomics Platform"/>
            <consortium name="The Broad Institute Genome Sequencing Center for Infectious Disease"/>
            <person name="Wu L."/>
            <person name="Ma J."/>
        </authorList>
    </citation>
    <scope>NUCLEOTIDE SEQUENCE [LARGE SCALE GENOMIC DNA]</scope>
    <source>
        <strain evidence="11">JCM 16014</strain>
    </source>
</reference>
<keyword evidence="6 7" id="KW-0472">Membrane</keyword>
<dbReference type="InterPro" id="IPR003593">
    <property type="entry name" value="AAA+_ATPase"/>
</dbReference>
<keyword evidence="4 10" id="KW-0067">ATP-binding</keyword>
<evidence type="ECO:0000256" key="3">
    <source>
        <dbReference type="ARBA" id="ARBA00022741"/>
    </source>
</evidence>
<dbReference type="InterPro" id="IPR027417">
    <property type="entry name" value="P-loop_NTPase"/>
</dbReference>
<sequence length="625" mass="66844">MSASGRSAETVRKLLRYTAPERFLLVLTLLLAAAGTALSALGPKLLGKATDLIFAGTLGRNLPPGTDKAATIASLRAAGRGELANLLSSADFAPGAGVDFGQVGDVLATVSVLFLLVFLLGVLQARLTAIAVNRWVHRLRRDVQAKLSRLPLGHLDGRPRGEILSLATNDIDNLGQSLQQTLGQVVLAVLGIIGAGVMMFLTSPTLLLATLLTVPLPLLVAARTGARSKPRFVEQAQAMGRLNAYVEEAYSGHALVRAFGRSEESAAAFQEHNEAFREASFKAQFISGLIQPATTLLGNLTYVLIAVVGGLRVASGAMSLGSVQAFIQYSRQFNQPLTQAAAMANLLQSGLASAERVFDLLEAPELKPDPVPAVEPSRVRGHVEFRDVSFGYSADHPLIEHLSLTIEPGQTVAIVGPTGAGKTTLVNLLMRLYEIDSGQILLDDVDTALMTREGLRSHTGMVLQDAWLFGGTIAENIAYGTVGAGRDQIRRAAVATQVDHFVRTLPDGYDTMVDDEGSNLSAGEKQLITIARAFLAQPAILILDEATSSVDTRTEVLIQRAMNTLREGRTSFIIAHRLSTVRDADLILVMENGRVVEQGTHDALLRNSGAYSRLYKAQFSESLDE</sequence>
<evidence type="ECO:0000256" key="7">
    <source>
        <dbReference type="SAM" id="Phobius"/>
    </source>
</evidence>
<name>A0ABP5GE88_9ACTN</name>
<dbReference type="Gene3D" id="1.20.1560.10">
    <property type="entry name" value="ABC transporter type 1, transmembrane domain"/>
    <property type="match status" value="1"/>
</dbReference>
<gene>
    <name evidence="10" type="ORF">GCM10009839_52350</name>
</gene>
<feature type="domain" description="ABC transporter" evidence="8">
    <location>
        <begin position="383"/>
        <end position="617"/>
    </location>
</feature>